<evidence type="ECO:0000313" key="4">
    <source>
        <dbReference type="WBParaSite" id="nRc.2.0.1.t47047-RA"/>
    </source>
</evidence>
<dbReference type="GO" id="GO:0042302">
    <property type="term" value="F:structural constituent of cuticle"/>
    <property type="evidence" value="ECO:0007669"/>
    <property type="project" value="InterPro"/>
</dbReference>
<name>A0A915L8A5_ROMCU</name>
<feature type="domain" description="Nematode cuticle collagen N-terminal" evidence="2">
    <location>
        <begin position="5"/>
        <end position="47"/>
    </location>
</feature>
<dbReference type="AlphaFoldDB" id="A0A915L8A5"/>
<dbReference type="Proteomes" id="UP000887565">
    <property type="component" value="Unplaced"/>
</dbReference>
<organism evidence="3 4">
    <name type="scientific">Romanomermis culicivorax</name>
    <name type="common">Nematode worm</name>
    <dbReference type="NCBI Taxonomy" id="13658"/>
    <lineage>
        <taxon>Eukaryota</taxon>
        <taxon>Metazoa</taxon>
        <taxon>Ecdysozoa</taxon>
        <taxon>Nematoda</taxon>
        <taxon>Enoplea</taxon>
        <taxon>Dorylaimia</taxon>
        <taxon>Mermithida</taxon>
        <taxon>Mermithoidea</taxon>
        <taxon>Mermithidae</taxon>
        <taxon>Romanomermis</taxon>
    </lineage>
</organism>
<evidence type="ECO:0000313" key="3">
    <source>
        <dbReference type="Proteomes" id="UP000887565"/>
    </source>
</evidence>
<sequence>MSIKAATWLAASLSLFVLITCAVVVPMIYSEIQNIWDELDMEIGEFK</sequence>
<dbReference type="SMART" id="SM01088">
    <property type="entry name" value="Col_cuticle_N"/>
    <property type="match status" value="1"/>
</dbReference>
<accession>A0A915L8A5</accession>
<reference evidence="4" key="1">
    <citation type="submission" date="2022-11" db="UniProtKB">
        <authorList>
            <consortium name="WormBaseParasite"/>
        </authorList>
    </citation>
    <scope>IDENTIFICATION</scope>
</reference>
<evidence type="ECO:0000256" key="1">
    <source>
        <dbReference type="ARBA" id="ARBA00022737"/>
    </source>
</evidence>
<dbReference type="WBParaSite" id="nRc.2.0.1.t47047-RA">
    <property type="protein sequence ID" value="nRc.2.0.1.t47047-RA"/>
    <property type="gene ID" value="nRc.2.0.1.g47047"/>
</dbReference>
<dbReference type="InterPro" id="IPR002486">
    <property type="entry name" value="Col_cuticle_N"/>
</dbReference>
<keyword evidence="1" id="KW-0677">Repeat</keyword>
<dbReference type="Pfam" id="PF01484">
    <property type="entry name" value="Col_cuticle_N"/>
    <property type="match status" value="1"/>
</dbReference>
<proteinExistence type="predicted"/>
<keyword evidence="3" id="KW-1185">Reference proteome</keyword>
<protein>
    <submittedName>
        <fullName evidence="4">Nematode cuticle collagen N-terminal domain-containing protein</fullName>
    </submittedName>
</protein>
<evidence type="ECO:0000259" key="2">
    <source>
        <dbReference type="SMART" id="SM01088"/>
    </source>
</evidence>